<evidence type="ECO:0000313" key="2">
    <source>
        <dbReference type="EMBL" id="SEU34558.1"/>
    </source>
</evidence>
<feature type="chain" id="PRO_5011646413" description="Outer membrane protein beta-barrel domain-containing protein" evidence="1">
    <location>
        <begin position="22"/>
        <end position="239"/>
    </location>
</feature>
<sequence>MSFARLLLLLLCLVSLGRAQAQTPPEPTPALTSLYPLWENTGFLLRHRGLYLGSSQAELGLFDVAQVGVHPFFFVFRTLNGHAKVRLLSEERLSVAAHAEVLVFLPGAGEAFVSSNYVSRVDTSDSTLTVIPIGATASYAFTPWLYLHGTATVMSMFDPGPFENRAVLGTTGVAEVLALQHHSVSLHLGEVGYWNHDFFSLGGSYRYRRSWFELKLGYFYRFMKDGRQGSPLLALGVYL</sequence>
<dbReference type="AlphaFoldDB" id="A0A1I0L4K0"/>
<proteinExistence type="predicted"/>
<feature type="signal peptide" evidence="1">
    <location>
        <begin position="1"/>
        <end position="21"/>
    </location>
</feature>
<evidence type="ECO:0000313" key="3">
    <source>
        <dbReference type="Proteomes" id="UP000199181"/>
    </source>
</evidence>
<evidence type="ECO:0008006" key="4">
    <source>
        <dbReference type="Google" id="ProtNLM"/>
    </source>
</evidence>
<evidence type="ECO:0000256" key="1">
    <source>
        <dbReference type="SAM" id="SignalP"/>
    </source>
</evidence>
<gene>
    <name evidence="2" type="ORF">SAMN05443639_11977</name>
</gene>
<keyword evidence="1" id="KW-0732">Signal</keyword>
<dbReference type="RefSeq" id="WP_093525204.1">
    <property type="nucleotide sequence ID" value="NZ_FOIJ01000019.1"/>
</dbReference>
<name>A0A1I0L4K0_9BACT</name>
<organism evidence="2 3">
    <name type="scientific">Stigmatella erecta</name>
    <dbReference type="NCBI Taxonomy" id="83460"/>
    <lineage>
        <taxon>Bacteria</taxon>
        <taxon>Pseudomonadati</taxon>
        <taxon>Myxococcota</taxon>
        <taxon>Myxococcia</taxon>
        <taxon>Myxococcales</taxon>
        <taxon>Cystobacterineae</taxon>
        <taxon>Archangiaceae</taxon>
        <taxon>Stigmatella</taxon>
    </lineage>
</organism>
<protein>
    <recommendedName>
        <fullName evidence="4">Outer membrane protein beta-barrel domain-containing protein</fullName>
    </recommendedName>
</protein>
<keyword evidence="3" id="KW-1185">Reference proteome</keyword>
<dbReference type="Proteomes" id="UP000199181">
    <property type="component" value="Unassembled WGS sequence"/>
</dbReference>
<dbReference type="EMBL" id="FOIJ01000019">
    <property type="protein sequence ID" value="SEU34558.1"/>
    <property type="molecule type" value="Genomic_DNA"/>
</dbReference>
<accession>A0A1I0L4K0</accession>
<reference evidence="3" key="1">
    <citation type="submission" date="2016-10" db="EMBL/GenBank/DDBJ databases">
        <authorList>
            <person name="Varghese N."/>
            <person name="Submissions S."/>
        </authorList>
    </citation>
    <scope>NUCLEOTIDE SEQUENCE [LARGE SCALE GENOMIC DNA]</scope>
    <source>
        <strain evidence="3">DSM 16858</strain>
    </source>
</reference>